<organism evidence="3 4">
    <name type="scientific">Podospora australis</name>
    <dbReference type="NCBI Taxonomy" id="1536484"/>
    <lineage>
        <taxon>Eukaryota</taxon>
        <taxon>Fungi</taxon>
        <taxon>Dikarya</taxon>
        <taxon>Ascomycota</taxon>
        <taxon>Pezizomycotina</taxon>
        <taxon>Sordariomycetes</taxon>
        <taxon>Sordariomycetidae</taxon>
        <taxon>Sordariales</taxon>
        <taxon>Podosporaceae</taxon>
        <taxon>Podospora</taxon>
    </lineage>
</organism>
<dbReference type="GO" id="GO:0019748">
    <property type="term" value="P:secondary metabolic process"/>
    <property type="evidence" value="ECO:0007669"/>
    <property type="project" value="TreeGrafter"/>
</dbReference>
<dbReference type="EMBL" id="MU864571">
    <property type="protein sequence ID" value="KAK4183163.1"/>
    <property type="molecule type" value="Genomic_DNA"/>
</dbReference>
<dbReference type="GO" id="GO:0005737">
    <property type="term" value="C:cytoplasm"/>
    <property type="evidence" value="ECO:0007669"/>
    <property type="project" value="TreeGrafter"/>
</dbReference>
<protein>
    <submittedName>
        <fullName evidence="3">Serine hydrolase FSH</fullName>
    </submittedName>
</protein>
<dbReference type="InterPro" id="IPR050593">
    <property type="entry name" value="LovG"/>
</dbReference>
<dbReference type="Proteomes" id="UP001302126">
    <property type="component" value="Unassembled WGS sequence"/>
</dbReference>
<evidence type="ECO:0000259" key="2">
    <source>
        <dbReference type="Pfam" id="PF03959"/>
    </source>
</evidence>
<dbReference type="Pfam" id="PF03959">
    <property type="entry name" value="FSH1"/>
    <property type="match status" value="1"/>
</dbReference>
<keyword evidence="1 3" id="KW-0378">Hydrolase</keyword>
<accession>A0AAN6WK81</accession>
<evidence type="ECO:0000313" key="3">
    <source>
        <dbReference type="EMBL" id="KAK4183163.1"/>
    </source>
</evidence>
<dbReference type="PANTHER" id="PTHR48070">
    <property type="entry name" value="ESTERASE OVCA2"/>
    <property type="match status" value="1"/>
</dbReference>
<evidence type="ECO:0000256" key="1">
    <source>
        <dbReference type="ARBA" id="ARBA00022801"/>
    </source>
</evidence>
<sequence>MRFLCLHGIGTNSQIFKMQTAAFRYELADNHKYEFVQGTVPWELPQELASLSDPSKTHYAYFDMTSNSFIAALDNLEAYIESEGPFDGVVGYSQGAGLAAMLMVRRSILRAHHVPLFRCAVFFSPVQVYDPVAYLEQGEVQVLGGKTVISVPVAVVYGEKDDRKEECRSMQSICDPEKLSVFVHEGGHEIPGLGGTAKSGVLDSVKVARQAITRAELDISLHC</sequence>
<dbReference type="InterPro" id="IPR029058">
    <property type="entry name" value="AB_hydrolase_fold"/>
</dbReference>
<dbReference type="PANTHER" id="PTHR48070:SF7">
    <property type="entry name" value="SERINE HYDROLASE FSH DOMAIN-CONTAINING PROTEIN-RELATED"/>
    <property type="match status" value="1"/>
</dbReference>
<reference evidence="3" key="1">
    <citation type="journal article" date="2023" name="Mol. Phylogenet. Evol.">
        <title>Genome-scale phylogeny and comparative genomics of the fungal order Sordariales.</title>
        <authorList>
            <person name="Hensen N."/>
            <person name="Bonometti L."/>
            <person name="Westerberg I."/>
            <person name="Brannstrom I.O."/>
            <person name="Guillou S."/>
            <person name="Cros-Aarteil S."/>
            <person name="Calhoun S."/>
            <person name="Haridas S."/>
            <person name="Kuo A."/>
            <person name="Mondo S."/>
            <person name="Pangilinan J."/>
            <person name="Riley R."/>
            <person name="LaButti K."/>
            <person name="Andreopoulos B."/>
            <person name="Lipzen A."/>
            <person name="Chen C."/>
            <person name="Yan M."/>
            <person name="Daum C."/>
            <person name="Ng V."/>
            <person name="Clum A."/>
            <person name="Steindorff A."/>
            <person name="Ohm R.A."/>
            <person name="Martin F."/>
            <person name="Silar P."/>
            <person name="Natvig D.O."/>
            <person name="Lalanne C."/>
            <person name="Gautier V."/>
            <person name="Ament-Velasquez S.L."/>
            <person name="Kruys A."/>
            <person name="Hutchinson M.I."/>
            <person name="Powell A.J."/>
            <person name="Barry K."/>
            <person name="Miller A.N."/>
            <person name="Grigoriev I.V."/>
            <person name="Debuchy R."/>
            <person name="Gladieux P."/>
            <person name="Hiltunen Thoren M."/>
            <person name="Johannesson H."/>
        </authorList>
    </citation>
    <scope>NUCLEOTIDE SEQUENCE</scope>
    <source>
        <strain evidence="3">PSN309</strain>
    </source>
</reference>
<reference evidence="3" key="2">
    <citation type="submission" date="2023-05" db="EMBL/GenBank/DDBJ databases">
        <authorList>
            <consortium name="Lawrence Berkeley National Laboratory"/>
            <person name="Steindorff A."/>
            <person name="Hensen N."/>
            <person name="Bonometti L."/>
            <person name="Westerberg I."/>
            <person name="Brannstrom I.O."/>
            <person name="Guillou S."/>
            <person name="Cros-Aarteil S."/>
            <person name="Calhoun S."/>
            <person name="Haridas S."/>
            <person name="Kuo A."/>
            <person name="Mondo S."/>
            <person name="Pangilinan J."/>
            <person name="Riley R."/>
            <person name="Labutti K."/>
            <person name="Andreopoulos B."/>
            <person name="Lipzen A."/>
            <person name="Chen C."/>
            <person name="Yanf M."/>
            <person name="Daum C."/>
            <person name="Ng V."/>
            <person name="Clum A."/>
            <person name="Ohm R."/>
            <person name="Martin F."/>
            <person name="Silar P."/>
            <person name="Natvig D."/>
            <person name="Lalanne C."/>
            <person name="Gautier V."/>
            <person name="Ament-Velasquez S.L."/>
            <person name="Kruys A."/>
            <person name="Hutchinson M.I."/>
            <person name="Powell A.J."/>
            <person name="Barry K."/>
            <person name="Miller A.N."/>
            <person name="Grigoriev I.V."/>
            <person name="Debuchy R."/>
            <person name="Gladieux P."/>
            <person name="Thoren M.H."/>
            <person name="Johannesson H."/>
        </authorList>
    </citation>
    <scope>NUCLEOTIDE SEQUENCE</scope>
    <source>
        <strain evidence="3">PSN309</strain>
    </source>
</reference>
<dbReference type="SUPFAM" id="SSF53474">
    <property type="entry name" value="alpha/beta-Hydrolases"/>
    <property type="match status" value="1"/>
</dbReference>
<proteinExistence type="predicted"/>
<keyword evidence="4" id="KW-1185">Reference proteome</keyword>
<gene>
    <name evidence="3" type="ORF">QBC35DRAFT_456559</name>
</gene>
<comment type="caution">
    <text evidence="3">The sequence shown here is derived from an EMBL/GenBank/DDBJ whole genome shotgun (WGS) entry which is preliminary data.</text>
</comment>
<dbReference type="InterPro" id="IPR005645">
    <property type="entry name" value="FSH-like_dom"/>
</dbReference>
<dbReference type="Gene3D" id="3.40.50.1820">
    <property type="entry name" value="alpha/beta hydrolase"/>
    <property type="match status" value="1"/>
</dbReference>
<dbReference type="GO" id="GO:0016787">
    <property type="term" value="F:hydrolase activity"/>
    <property type="evidence" value="ECO:0007669"/>
    <property type="project" value="UniProtKB-KW"/>
</dbReference>
<name>A0AAN6WK81_9PEZI</name>
<evidence type="ECO:0000313" key="4">
    <source>
        <dbReference type="Proteomes" id="UP001302126"/>
    </source>
</evidence>
<dbReference type="GO" id="GO:0005634">
    <property type="term" value="C:nucleus"/>
    <property type="evidence" value="ECO:0007669"/>
    <property type="project" value="TreeGrafter"/>
</dbReference>
<dbReference type="AlphaFoldDB" id="A0AAN6WK81"/>
<feature type="domain" description="Serine hydrolase" evidence="2">
    <location>
        <begin position="2"/>
        <end position="191"/>
    </location>
</feature>